<dbReference type="Proteomes" id="UP000823561">
    <property type="component" value="Chromosome 17"/>
</dbReference>
<accession>A0AAV6FXW7</accession>
<evidence type="ECO:0000256" key="1">
    <source>
        <dbReference type="SAM" id="Coils"/>
    </source>
</evidence>
<dbReference type="InterPro" id="IPR026117">
    <property type="entry name" value="Par-4"/>
</dbReference>
<proteinExistence type="predicted"/>
<dbReference type="PANTHER" id="PTHR15093:SF1">
    <property type="entry name" value="PRKC APOPTOSIS WT1 REGULATOR PROTEIN"/>
    <property type="match status" value="1"/>
</dbReference>
<dbReference type="GO" id="GO:0005737">
    <property type="term" value="C:cytoplasm"/>
    <property type="evidence" value="ECO:0007669"/>
    <property type="project" value="TreeGrafter"/>
</dbReference>
<reference evidence="2 3" key="1">
    <citation type="submission" date="2020-10" db="EMBL/GenBank/DDBJ databases">
        <title>Chromosome-scale genome assembly of the Allis shad, Alosa alosa.</title>
        <authorList>
            <person name="Margot Z."/>
            <person name="Christophe K."/>
            <person name="Cabau C."/>
            <person name="Louis A."/>
            <person name="Berthelot C."/>
            <person name="Parey E."/>
            <person name="Roest Crollius H."/>
            <person name="Montfort J."/>
            <person name="Robinson-Rechavi M."/>
            <person name="Bucao C."/>
            <person name="Bouchez O."/>
            <person name="Gislard M."/>
            <person name="Lluch J."/>
            <person name="Milhes M."/>
            <person name="Lampietro C."/>
            <person name="Lopez Roques C."/>
            <person name="Donnadieu C."/>
            <person name="Braasch I."/>
            <person name="Desvignes T."/>
            <person name="Postlethwait J."/>
            <person name="Bobe J."/>
            <person name="Guiguen Y."/>
        </authorList>
    </citation>
    <scope>NUCLEOTIDE SEQUENCE [LARGE SCALE GENOMIC DNA]</scope>
    <source>
        <strain evidence="2">M-15738</strain>
        <tissue evidence="2">Blood</tissue>
    </source>
</reference>
<gene>
    <name evidence="2" type="ORF">AALO_G00224170</name>
</gene>
<keyword evidence="3" id="KW-1185">Reference proteome</keyword>
<protein>
    <submittedName>
        <fullName evidence="2">Uncharacterized protein</fullName>
    </submittedName>
</protein>
<evidence type="ECO:0000313" key="3">
    <source>
        <dbReference type="Proteomes" id="UP000823561"/>
    </source>
</evidence>
<keyword evidence="1" id="KW-0175">Coiled coil</keyword>
<feature type="coiled-coil region" evidence="1">
    <location>
        <begin position="10"/>
        <end position="79"/>
    </location>
</feature>
<comment type="caution">
    <text evidence="2">The sequence shown here is derived from an EMBL/GenBank/DDBJ whole genome shotgun (WGS) entry which is preliminary data.</text>
</comment>
<organism evidence="2 3">
    <name type="scientific">Alosa alosa</name>
    <name type="common">allis shad</name>
    <dbReference type="NCBI Taxonomy" id="278164"/>
    <lineage>
        <taxon>Eukaryota</taxon>
        <taxon>Metazoa</taxon>
        <taxon>Chordata</taxon>
        <taxon>Craniata</taxon>
        <taxon>Vertebrata</taxon>
        <taxon>Euteleostomi</taxon>
        <taxon>Actinopterygii</taxon>
        <taxon>Neopterygii</taxon>
        <taxon>Teleostei</taxon>
        <taxon>Clupei</taxon>
        <taxon>Clupeiformes</taxon>
        <taxon>Clupeoidei</taxon>
        <taxon>Clupeidae</taxon>
        <taxon>Alosa</taxon>
    </lineage>
</organism>
<dbReference type="GO" id="GO:0006915">
    <property type="term" value="P:apoptotic process"/>
    <property type="evidence" value="ECO:0007669"/>
    <property type="project" value="InterPro"/>
</dbReference>
<dbReference type="PANTHER" id="PTHR15093">
    <property type="entry name" value="PROSTATE APOPTOSIS RESPONSE PROTEIN PAR-4"/>
    <property type="match status" value="1"/>
</dbReference>
<name>A0AAV6FXW7_9TELE</name>
<evidence type="ECO:0000313" key="2">
    <source>
        <dbReference type="EMBL" id="KAG5267659.1"/>
    </source>
</evidence>
<dbReference type="EMBL" id="JADWDJ010000017">
    <property type="protein sequence ID" value="KAG5267659.1"/>
    <property type="molecule type" value="Genomic_DNA"/>
</dbReference>
<sequence>MAMAESSRGPGGLERRLEELEKELAAERQENARMFKAHQDKDELIAKLKEEIDLLNRDLDDIEDENEQLKQENKTLLKVVGQLTR</sequence>
<dbReference type="GO" id="GO:0043065">
    <property type="term" value="P:positive regulation of apoptotic process"/>
    <property type="evidence" value="ECO:0007669"/>
    <property type="project" value="TreeGrafter"/>
</dbReference>
<dbReference type="AlphaFoldDB" id="A0AAV6FXW7"/>